<evidence type="ECO:0000313" key="4">
    <source>
        <dbReference type="Proteomes" id="UP001168877"/>
    </source>
</evidence>
<reference evidence="3" key="2">
    <citation type="submission" date="2023-06" db="EMBL/GenBank/DDBJ databases">
        <authorList>
            <person name="Swenson N.G."/>
            <person name="Wegrzyn J.L."/>
            <person name="Mcevoy S.L."/>
        </authorList>
    </citation>
    <scope>NUCLEOTIDE SEQUENCE</scope>
    <source>
        <strain evidence="3">NS2018</strain>
        <tissue evidence="3">Leaf</tissue>
    </source>
</reference>
<feature type="transmembrane region" description="Helical" evidence="2">
    <location>
        <begin position="48"/>
        <end position="67"/>
    </location>
</feature>
<evidence type="ECO:0000313" key="3">
    <source>
        <dbReference type="EMBL" id="KAK0590496.1"/>
    </source>
</evidence>
<protein>
    <submittedName>
        <fullName evidence="3">Uncharacterized protein</fullName>
    </submittedName>
</protein>
<proteinExistence type="predicted"/>
<evidence type="ECO:0000256" key="2">
    <source>
        <dbReference type="SAM" id="Phobius"/>
    </source>
</evidence>
<gene>
    <name evidence="3" type="ORF">LWI29_027976</name>
</gene>
<comment type="caution">
    <text evidence="3">The sequence shown here is derived from an EMBL/GenBank/DDBJ whole genome shotgun (WGS) entry which is preliminary data.</text>
</comment>
<keyword evidence="2" id="KW-1133">Transmembrane helix</keyword>
<keyword evidence="2" id="KW-0812">Transmembrane</keyword>
<feature type="region of interest" description="Disordered" evidence="1">
    <location>
        <begin position="16"/>
        <end position="43"/>
    </location>
</feature>
<reference evidence="3" key="1">
    <citation type="journal article" date="2022" name="Plant J.">
        <title>Strategies of tolerance reflected in two North American maple genomes.</title>
        <authorList>
            <person name="McEvoy S.L."/>
            <person name="Sezen U.U."/>
            <person name="Trouern-Trend A."/>
            <person name="McMahon S.M."/>
            <person name="Schaberg P.G."/>
            <person name="Yang J."/>
            <person name="Wegrzyn J.L."/>
            <person name="Swenson N.G."/>
        </authorList>
    </citation>
    <scope>NUCLEOTIDE SEQUENCE</scope>
    <source>
        <strain evidence="3">NS2018</strain>
    </source>
</reference>
<keyword evidence="2" id="KW-0472">Membrane</keyword>
<feature type="transmembrane region" description="Helical" evidence="2">
    <location>
        <begin position="103"/>
        <end position="124"/>
    </location>
</feature>
<accession>A0AA39SD22</accession>
<name>A0AA39SD22_ACESA</name>
<evidence type="ECO:0000256" key="1">
    <source>
        <dbReference type="SAM" id="MobiDB-lite"/>
    </source>
</evidence>
<dbReference type="Proteomes" id="UP001168877">
    <property type="component" value="Unassembled WGS sequence"/>
</dbReference>
<sequence>MDAVNASGHIAADISTSMSSSESDNNLNIDGDHDDDQSHHSKKGRTDVVCFITSLITIPLAMLATSLDSFYWRAVNVTAGMMIGSAVLLYASVFGWVTDIEQAATLTTKIGLIMFILFCCIICHRKASHRLVMMGQ</sequence>
<organism evidence="3 4">
    <name type="scientific">Acer saccharum</name>
    <name type="common">Sugar maple</name>
    <dbReference type="NCBI Taxonomy" id="4024"/>
    <lineage>
        <taxon>Eukaryota</taxon>
        <taxon>Viridiplantae</taxon>
        <taxon>Streptophyta</taxon>
        <taxon>Embryophyta</taxon>
        <taxon>Tracheophyta</taxon>
        <taxon>Spermatophyta</taxon>
        <taxon>Magnoliopsida</taxon>
        <taxon>eudicotyledons</taxon>
        <taxon>Gunneridae</taxon>
        <taxon>Pentapetalae</taxon>
        <taxon>rosids</taxon>
        <taxon>malvids</taxon>
        <taxon>Sapindales</taxon>
        <taxon>Sapindaceae</taxon>
        <taxon>Hippocastanoideae</taxon>
        <taxon>Acereae</taxon>
        <taxon>Acer</taxon>
    </lineage>
</organism>
<dbReference type="AlphaFoldDB" id="A0AA39SD22"/>
<dbReference type="EMBL" id="JAUESC010000381">
    <property type="protein sequence ID" value="KAK0590496.1"/>
    <property type="molecule type" value="Genomic_DNA"/>
</dbReference>
<feature type="transmembrane region" description="Helical" evidence="2">
    <location>
        <begin position="74"/>
        <end position="97"/>
    </location>
</feature>
<keyword evidence="4" id="KW-1185">Reference proteome</keyword>